<evidence type="ECO:0000313" key="3">
    <source>
        <dbReference type="Proteomes" id="UP000001819"/>
    </source>
</evidence>
<sequence>MKLQWQIVFGLMLVFAVLASMAVAQPSSLEADEVEDSGSDESLVGDPESDESQTAEEANVQQDYINVADYTRPPPPWWF</sequence>
<feature type="signal peptide" evidence="2">
    <location>
        <begin position="1"/>
        <end position="24"/>
    </location>
</feature>
<name>A0A6I8W963_DROPS</name>
<feature type="region of interest" description="Disordered" evidence="1">
    <location>
        <begin position="28"/>
        <end position="79"/>
    </location>
</feature>
<gene>
    <name evidence="4" type="primary">LOC117184900</name>
</gene>
<evidence type="ECO:0000256" key="1">
    <source>
        <dbReference type="SAM" id="MobiDB-lite"/>
    </source>
</evidence>
<keyword evidence="2" id="KW-0732">Signal</keyword>
<organism evidence="3 4">
    <name type="scientific">Drosophila pseudoobscura pseudoobscura</name>
    <name type="common">Fruit fly</name>
    <dbReference type="NCBI Taxonomy" id="46245"/>
    <lineage>
        <taxon>Eukaryota</taxon>
        <taxon>Metazoa</taxon>
        <taxon>Ecdysozoa</taxon>
        <taxon>Arthropoda</taxon>
        <taxon>Hexapoda</taxon>
        <taxon>Insecta</taxon>
        <taxon>Pterygota</taxon>
        <taxon>Neoptera</taxon>
        <taxon>Endopterygota</taxon>
        <taxon>Diptera</taxon>
        <taxon>Brachycera</taxon>
        <taxon>Muscomorpha</taxon>
        <taxon>Ephydroidea</taxon>
        <taxon>Drosophilidae</taxon>
        <taxon>Drosophila</taxon>
        <taxon>Sophophora</taxon>
    </lineage>
</organism>
<dbReference type="OMA" id="SPPWWWN"/>
<accession>A0A6I8W963</accession>
<dbReference type="AlphaFoldDB" id="A0A6I8W963"/>
<evidence type="ECO:0008006" key="5">
    <source>
        <dbReference type="Google" id="ProtNLM"/>
    </source>
</evidence>
<protein>
    <recommendedName>
        <fullName evidence="5">Secreted protein</fullName>
    </recommendedName>
</protein>
<dbReference type="InParanoid" id="A0A6I8W963"/>
<evidence type="ECO:0000313" key="4">
    <source>
        <dbReference type="RefSeq" id="XP_033239928.1"/>
    </source>
</evidence>
<proteinExistence type="predicted"/>
<feature type="compositionally biased region" description="Polar residues" evidence="1">
    <location>
        <begin position="55"/>
        <end position="64"/>
    </location>
</feature>
<dbReference type="KEGG" id="dpo:117184900"/>
<evidence type="ECO:0000256" key="2">
    <source>
        <dbReference type="SAM" id="SignalP"/>
    </source>
</evidence>
<dbReference type="Proteomes" id="UP000001819">
    <property type="component" value="Chromosome X"/>
</dbReference>
<feature type="chain" id="PRO_5026004373" description="Secreted protein" evidence="2">
    <location>
        <begin position="25"/>
        <end position="79"/>
    </location>
</feature>
<keyword evidence="3" id="KW-1185">Reference proteome</keyword>
<feature type="compositionally biased region" description="Acidic residues" evidence="1">
    <location>
        <begin position="30"/>
        <end position="39"/>
    </location>
</feature>
<reference evidence="4" key="1">
    <citation type="submission" date="2025-08" db="UniProtKB">
        <authorList>
            <consortium name="RefSeq"/>
        </authorList>
    </citation>
    <scope>IDENTIFICATION</scope>
    <source>
        <strain evidence="4">MV-25-SWS-2005</strain>
        <tissue evidence="4">Whole body</tissue>
    </source>
</reference>
<dbReference type="RefSeq" id="XP_033239928.1">
    <property type="nucleotide sequence ID" value="XM_033384037.1"/>
</dbReference>